<dbReference type="OrthoDB" id="6931807at2"/>
<accession>A0A3D8K2C9</accession>
<sequence length="80" mass="9039">MTEETRLNWSPTAKRLKFTAQYDPSIPEDQRFQQATPWGEFEMQVDNPAALAQLELGKSYYFDITPADVATQEGANPTQG</sequence>
<keyword evidence="2" id="KW-1185">Reference proteome</keyword>
<dbReference type="EMBL" id="QRGA01000005">
    <property type="protein sequence ID" value="RDU99212.1"/>
    <property type="molecule type" value="Genomic_DNA"/>
</dbReference>
<name>A0A3D8K2C9_9BURK</name>
<dbReference type="Proteomes" id="UP000256838">
    <property type="component" value="Unassembled WGS sequence"/>
</dbReference>
<evidence type="ECO:0000313" key="1">
    <source>
        <dbReference type="EMBL" id="RDU99212.1"/>
    </source>
</evidence>
<evidence type="ECO:0000313" key="2">
    <source>
        <dbReference type="Proteomes" id="UP000256838"/>
    </source>
</evidence>
<proteinExistence type="predicted"/>
<dbReference type="AlphaFoldDB" id="A0A3D8K2C9"/>
<organism evidence="1 2">
    <name type="scientific">Trinickia dinghuensis</name>
    <dbReference type="NCBI Taxonomy" id="2291023"/>
    <lineage>
        <taxon>Bacteria</taxon>
        <taxon>Pseudomonadati</taxon>
        <taxon>Pseudomonadota</taxon>
        <taxon>Betaproteobacteria</taxon>
        <taxon>Burkholderiales</taxon>
        <taxon>Burkholderiaceae</taxon>
        <taxon>Trinickia</taxon>
    </lineage>
</organism>
<reference evidence="1 2" key="1">
    <citation type="submission" date="2018-08" db="EMBL/GenBank/DDBJ databases">
        <title>Paraburkholderia sp. DHOM06 isolated from forest soil.</title>
        <authorList>
            <person name="Gao Z.-H."/>
            <person name="Qiu L.-H."/>
        </authorList>
    </citation>
    <scope>NUCLEOTIDE SEQUENCE [LARGE SCALE GENOMIC DNA]</scope>
    <source>
        <strain evidence="1 2">DHOM06</strain>
    </source>
</reference>
<comment type="caution">
    <text evidence="1">The sequence shown here is derived from an EMBL/GenBank/DDBJ whole genome shotgun (WGS) entry which is preliminary data.</text>
</comment>
<protein>
    <submittedName>
        <fullName evidence="1">Uncharacterized protein</fullName>
    </submittedName>
</protein>
<gene>
    <name evidence="1" type="ORF">DWV00_08795</name>
</gene>